<dbReference type="Pfam" id="PF00561">
    <property type="entry name" value="Abhydrolase_1"/>
    <property type="match status" value="1"/>
</dbReference>
<name>A0ABN3CCL3_9ACTN</name>
<keyword evidence="4" id="KW-1185">Reference proteome</keyword>
<gene>
    <name evidence="3" type="ORF">GCM10009850_025680</name>
</gene>
<sequence length="248" mass="26796">MSLFYEDVGDGPPVVLVHGWPLSHRFWEAQVGAFVEAGRRVVAYDRRGFGRSDKPWTGYDHATFTRDLAALVAGLGLKGAALVAFATGCAEAISYAAASDRVSRLVLGSPVVYPDPLAAEFRAAVRGHRIHLLDDVLLRFVAVHGHSALDEQTRLYLLRLAADASPKATADCLAAWESAGPGRDLARLSLPTLVVQGEQDAFVPLEYSGLRVARAVADSILITLPDAPHAAPLTHHEQWSRIVLDFLT</sequence>
<proteinExistence type="predicted"/>
<evidence type="ECO:0000313" key="3">
    <source>
        <dbReference type="EMBL" id="GAA2207110.1"/>
    </source>
</evidence>
<reference evidence="3 4" key="1">
    <citation type="journal article" date="2019" name="Int. J. Syst. Evol. Microbiol.">
        <title>The Global Catalogue of Microorganisms (GCM) 10K type strain sequencing project: providing services to taxonomists for standard genome sequencing and annotation.</title>
        <authorList>
            <consortium name="The Broad Institute Genomics Platform"/>
            <consortium name="The Broad Institute Genome Sequencing Center for Infectious Disease"/>
            <person name="Wu L."/>
            <person name="Ma J."/>
        </authorList>
    </citation>
    <scope>NUCLEOTIDE SEQUENCE [LARGE SCALE GENOMIC DNA]</scope>
    <source>
        <strain evidence="3 4">JCM 16114</strain>
    </source>
</reference>
<dbReference type="InterPro" id="IPR029058">
    <property type="entry name" value="AB_hydrolase_fold"/>
</dbReference>
<protein>
    <submittedName>
        <fullName evidence="3">Bromoperoxidase</fullName>
    </submittedName>
</protein>
<dbReference type="PRINTS" id="PR00111">
    <property type="entry name" value="ABHYDROLASE"/>
</dbReference>
<dbReference type="InterPro" id="IPR050266">
    <property type="entry name" value="AB_hydrolase_sf"/>
</dbReference>
<dbReference type="PANTHER" id="PTHR43798:SF31">
    <property type="entry name" value="AB HYDROLASE SUPERFAMILY PROTEIN YCLE"/>
    <property type="match status" value="1"/>
</dbReference>
<evidence type="ECO:0000256" key="1">
    <source>
        <dbReference type="ARBA" id="ARBA00022801"/>
    </source>
</evidence>
<evidence type="ECO:0000259" key="2">
    <source>
        <dbReference type="Pfam" id="PF00561"/>
    </source>
</evidence>
<evidence type="ECO:0000313" key="4">
    <source>
        <dbReference type="Proteomes" id="UP001499843"/>
    </source>
</evidence>
<feature type="domain" description="AB hydrolase-1" evidence="2">
    <location>
        <begin position="12"/>
        <end position="235"/>
    </location>
</feature>
<dbReference type="SUPFAM" id="SSF53474">
    <property type="entry name" value="alpha/beta-Hydrolases"/>
    <property type="match status" value="1"/>
</dbReference>
<keyword evidence="1" id="KW-0378">Hydrolase</keyword>
<dbReference type="EMBL" id="BAAAQX010000005">
    <property type="protein sequence ID" value="GAA2207110.1"/>
    <property type="molecule type" value="Genomic_DNA"/>
</dbReference>
<dbReference type="RefSeq" id="WP_344473964.1">
    <property type="nucleotide sequence ID" value="NZ_BAAAQX010000005.1"/>
</dbReference>
<organism evidence="3 4">
    <name type="scientific">Nonomuraea monospora</name>
    <dbReference type="NCBI Taxonomy" id="568818"/>
    <lineage>
        <taxon>Bacteria</taxon>
        <taxon>Bacillati</taxon>
        <taxon>Actinomycetota</taxon>
        <taxon>Actinomycetes</taxon>
        <taxon>Streptosporangiales</taxon>
        <taxon>Streptosporangiaceae</taxon>
        <taxon>Nonomuraea</taxon>
    </lineage>
</organism>
<comment type="caution">
    <text evidence="3">The sequence shown here is derived from an EMBL/GenBank/DDBJ whole genome shotgun (WGS) entry which is preliminary data.</text>
</comment>
<dbReference type="Proteomes" id="UP001499843">
    <property type="component" value="Unassembled WGS sequence"/>
</dbReference>
<dbReference type="PANTHER" id="PTHR43798">
    <property type="entry name" value="MONOACYLGLYCEROL LIPASE"/>
    <property type="match status" value="1"/>
</dbReference>
<dbReference type="Gene3D" id="3.40.50.1820">
    <property type="entry name" value="alpha/beta hydrolase"/>
    <property type="match status" value="1"/>
</dbReference>
<accession>A0ABN3CCL3</accession>
<dbReference type="InterPro" id="IPR000073">
    <property type="entry name" value="AB_hydrolase_1"/>
</dbReference>